<dbReference type="InterPro" id="IPR013126">
    <property type="entry name" value="Hsp_70_fam"/>
</dbReference>
<name>A0AAN8JFT8_PATCE</name>
<reference evidence="8 9" key="1">
    <citation type="submission" date="2024-01" db="EMBL/GenBank/DDBJ databases">
        <title>The genome of the rayed Mediterranean limpet Patella caerulea (Linnaeus, 1758).</title>
        <authorList>
            <person name="Anh-Thu Weber A."/>
            <person name="Halstead-Nussloch G."/>
        </authorList>
    </citation>
    <scope>NUCLEOTIDE SEQUENCE [LARGE SCALE GENOMIC DNA]</scope>
    <source>
        <strain evidence="8">AATW-2023a</strain>
        <tissue evidence="8">Whole specimen</tissue>
    </source>
</reference>
<dbReference type="SUPFAM" id="SSF100920">
    <property type="entry name" value="Heat shock protein 70kD (HSP70), peptide-binding domain"/>
    <property type="match status" value="1"/>
</dbReference>
<keyword evidence="6" id="KW-0143">Chaperone</keyword>
<keyword evidence="5 7" id="KW-0067">ATP-binding</keyword>
<dbReference type="FunFam" id="3.90.640.10:FF:000010">
    <property type="entry name" value="heat shock 70 kDa protein 14"/>
    <property type="match status" value="1"/>
</dbReference>
<evidence type="ECO:0008006" key="10">
    <source>
        <dbReference type="Google" id="ProtNLM"/>
    </source>
</evidence>
<dbReference type="PRINTS" id="PR00301">
    <property type="entry name" value="HEATSHOCK70"/>
</dbReference>
<dbReference type="InterPro" id="IPR043129">
    <property type="entry name" value="ATPase_NBD"/>
</dbReference>
<dbReference type="Gene3D" id="2.60.34.10">
    <property type="entry name" value="Substrate Binding Domain Of DNAk, Chain A, domain 1"/>
    <property type="match status" value="1"/>
</dbReference>
<dbReference type="CDD" id="cd10238">
    <property type="entry name" value="ASKHA_NBD_HSP70_HSPA14"/>
    <property type="match status" value="1"/>
</dbReference>
<dbReference type="Gene3D" id="3.30.30.30">
    <property type="match status" value="1"/>
</dbReference>
<sequence>MAAFGIHFGTCSSCLAVYKDGQTDVIANDLGDRVTPCVVAFTEYEQSVGAAAKQGIIRNANNSICHVKKVIGRDFNDALVQDYISTWPVTVTNKDGFCQFDVEYKGKPASFSPVEIASNIYAKMLETAESHGGRGIKDAVLAVPSNFTPKQRELISEAASKAGFNVLRLINEPAAAALAYDLGQEKHNEECCVLVLRLGGTSTDATILQVNHGIYQVISSVTLEKYGGENFTDVLTENLVSEFKRQAKCDIKDNRRSMTKLRLAAEMCKHTLSTLPNAQCAVDSLYDGIDFHYNVSRGRFEILCNNLLQQCVQLIEQILREAKLSKSDINKVILCGGGANVPILQKSISECLLDSVLLTSITCDEVIAIGAAKQTAFLVGKEPGDIKRNAESNEIRCLSHDVAVKVENESNKPLIVLPKSSLIPSRKQHSFILQEEQTTLRMEIYEMGSDDQSQDLLAKIIMRDLPAGATIQSSFHLRRDGDLHITCQETTSKKEESVTIAIS</sequence>
<gene>
    <name evidence="8" type="ORF">SNE40_013428</name>
</gene>
<comment type="similarity">
    <text evidence="2 7">Belongs to the heat shock protein 70 family.</text>
</comment>
<evidence type="ECO:0000256" key="3">
    <source>
        <dbReference type="ARBA" id="ARBA00022490"/>
    </source>
</evidence>
<dbReference type="GO" id="GO:0005524">
    <property type="term" value="F:ATP binding"/>
    <property type="evidence" value="ECO:0007669"/>
    <property type="project" value="UniProtKB-KW"/>
</dbReference>
<protein>
    <recommendedName>
        <fullName evidence="10">Heat shock 70 kDa protein 14</fullName>
    </recommendedName>
</protein>
<dbReference type="InterPro" id="IPR029047">
    <property type="entry name" value="HSP70_peptide-bd_sf"/>
</dbReference>
<evidence type="ECO:0000313" key="9">
    <source>
        <dbReference type="Proteomes" id="UP001347796"/>
    </source>
</evidence>
<evidence type="ECO:0000256" key="5">
    <source>
        <dbReference type="ARBA" id="ARBA00022840"/>
    </source>
</evidence>
<accession>A0AAN8JFT8</accession>
<comment type="caution">
    <text evidence="8">The sequence shown here is derived from an EMBL/GenBank/DDBJ whole genome shotgun (WGS) entry which is preliminary data.</text>
</comment>
<evidence type="ECO:0000256" key="1">
    <source>
        <dbReference type="ARBA" id="ARBA00004514"/>
    </source>
</evidence>
<organism evidence="8 9">
    <name type="scientific">Patella caerulea</name>
    <name type="common">Rayed Mediterranean limpet</name>
    <dbReference type="NCBI Taxonomy" id="87958"/>
    <lineage>
        <taxon>Eukaryota</taxon>
        <taxon>Metazoa</taxon>
        <taxon>Spiralia</taxon>
        <taxon>Lophotrochozoa</taxon>
        <taxon>Mollusca</taxon>
        <taxon>Gastropoda</taxon>
        <taxon>Patellogastropoda</taxon>
        <taxon>Patelloidea</taxon>
        <taxon>Patellidae</taxon>
        <taxon>Patella</taxon>
    </lineage>
</organism>
<dbReference type="GO" id="GO:0005829">
    <property type="term" value="C:cytosol"/>
    <property type="evidence" value="ECO:0007669"/>
    <property type="project" value="UniProtKB-SubCell"/>
</dbReference>
<dbReference type="InterPro" id="IPR042049">
    <property type="entry name" value="HSPA14_NBD"/>
</dbReference>
<keyword evidence="3" id="KW-0963">Cytoplasm</keyword>
<dbReference type="FunFam" id="3.30.30.30:FF:000005">
    <property type="entry name" value="Heat shock protein ssb1"/>
    <property type="match status" value="1"/>
</dbReference>
<evidence type="ECO:0000256" key="2">
    <source>
        <dbReference type="ARBA" id="ARBA00007381"/>
    </source>
</evidence>
<dbReference type="Pfam" id="PF00012">
    <property type="entry name" value="HSP70"/>
    <property type="match status" value="1"/>
</dbReference>
<evidence type="ECO:0000256" key="4">
    <source>
        <dbReference type="ARBA" id="ARBA00022741"/>
    </source>
</evidence>
<dbReference type="Gene3D" id="3.90.640.10">
    <property type="entry name" value="Actin, Chain A, domain 4"/>
    <property type="match status" value="1"/>
</dbReference>
<keyword evidence="9" id="KW-1185">Reference proteome</keyword>
<keyword evidence="4 7" id="KW-0547">Nucleotide-binding</keyword>
<dbReference type="EMBL" id="JAZGQO010000010">
    <property type="protein sequence ID" value="KAK6174861.1"/>
    <property type="molecule type" value="Genomic_DNA"/>
</dbReference>
<evidence type="ECO:0000313" key="8">
    <source>
        <dbReference type="EMBL" id="KAK6174861.1"/>
    </source>
</evidence>
<comment type="subcellular location">
    <subcellularLocation>
        <location evidence="1">Cytoplasm</location>
        <location evidence="1">Cytosol</location>
    </subcellularLocation>
</comment>
<proteinExistence type="inferred from homology"/>
<dbReference type="Proteomes" id="UP001347796">
    <property type="component" value="Unassembled WGS sequence"/>
</dbReference>
<dbReference type="GO" id="GO:0140662">
    <property type="term" value="F:ATP-dependent protein folding chaperone"/>
    <property type="evidence" value="ECO:0007669"/>
    <property type="project" value="InterPro"/>
</dbReference>
<dbReference type="Gene3D" id="3.30.420.40">
    <property type="match status" value="2"/>
</dbReference>
<evidence type="ECO:0000256" key="6">
    <source>
        <dbReference type="ARBA" id="ARBA00023186"/>
    </source>
</evidence>
<evidence type="ECO:0000256" key="7">
    <source>
        <dbReference type="RuleBase" id="RU003322"/>
    </source>
</evidence>
<dbReference type="AlphaFoldDB" id="A0AAN8JFT8"/>
<dbReference type="SUPFAM" id="SSF53067">
    <property type="entry name" value="Actin-like ATPase domain"/>
    <property type="match status" value="2"/>
</dbReference>
<dbReference type="PANTHER" id="PTHR19375">
    <property type="entry name" value="HEAT SHOCK PROTEIN 70KDA"/>
    <property type="match status" value="1"/>
</dbReference>